<evidence type="ECO:0000313" key="1">
    <source>
        <dbReference type="EMBL" id="KAH3783149.1"/>
    </source>
</evidence>
<sequence length="60" mass="6727">MRPHPNNTLIHRQWHPVFPIQDIGRSRAINTDESNHTTGGAQRIFVKCGLIAIHGLTNST</sequence>
<dbReference type="Proteomes" id="UP000828390">
    <property type="component" value="Unassembled WGS sequence"/>
</dbReference>
<dbReference type="EMBL" id="JAIWYP010000008">
    <property type="protein sequence ID" value="KAH3783149.1"/>
    <property type="molecule type" value="Genomic_DNA"/>
</dbReference>
<name>A0A9D4EPC0_DREPO</name>
<proteinExistence type="predicted"/>
<reference evidence="1" key="1">
    <citation type="journal article" date="2019" name="bioRxiv">
        <title>The Genome of the Zebra Mussel, Dreissena polymorpha: A Resource for Invasive Species Research.</title>
        <authorList>
            <person name="McCartney M.A."/>
            <person name="Auch B."/>
            <person name="Kono T."/>
            <person name="Mallez S."/>
            <person name="Zhang Y."/>
            <person name="Obille A."/>
            <person name="Becker A."/>
            <person name="Abrahante J.E."/>
            <person name="Garbe J."/>
            <person name="Badalamenti J.P."/>
            <person name="Herman A."/>
            <person name="Mangelson H."/>
            <person name="Liachko I."/>
            <person name="Sullivan S."/>
            <person name="Sone E.D."/>
            <person name="Koren S."/>
            <person name="Silverstein K.A.T."/>
            <person name="Beckman K.B."/>
            <person name="Gohl D.M."/>
        </authorList>
    </citation>
    <scope>NUCLEOTIDE SEQUENCE</scope>
    <source>
        <strain evidence="1">Duluth1</strain>
        <tissue evidence="1">Whole animal</tissue>
    </source>
</reference>
<comment type="caution">
    <text evidence="1">The sequence shown here is derived from an EMBL/GenBank/DDBJ whole genome shotgun (WGS) entry which is preliminary data.</text>
</comment>
<gene>
    <name evidence="1" type="ORF">DPMN_161077</name>
</gene>
<reference evidence="1" key="2">
    <citation type="submission" date="2020-11" db="EMBL/GenBank/DDBJ databases">
        <authorList>
            <person name="McCartney M.A."/>
            <person name="Auch B."/>
            <person name="Kono T."/>
            <person name="Mallez S."/>
            <person name="Becker A."/>
            <person name="Gohl D.M."/>
            <person name="Silverstein K.A.T."/>
            <person name="Koren S."/>
            <person name="Bechman K.B."/>
            <person name="Herman A."/>
            <person name="Abrahante J.E."/>
            <person name="Garbe J."/>
        </authorList>
    </citation>
    <scope>NUCLEOTIDE SEQUENCE</scope>
    <source>
        <strain evidence="1">Duluth1</strain>
        <tissue evidence="1">Whole animal</tissue>
    </source>
</reference>
<evidence type="ECO:0000313" key="2">
    <source>
        <dbReference type="Proteomes" id="UP000828390"/>
    </source>
</evidence>
<dbReference type="AlphaFoldDB" id="A0A9D4EPC0"/>
<accession>A0A9D4EPC0</accession>
<organism evidence="1 2">
    <name type="scientific">Dreissena polymorpha</name>
    <name type="common">Zebra mussel</name>
    <name type="synonym">Mytilus polymorpha</name>
    <dbReference type="NCBI Taxonomy" id="45954"/>
    <lineage>
        <taxon>Eukaryota</taxon>
        <taxon>Metazoa</taxon>
        <taxon>Spiralia</taxon>
        <taxon>Lophotrochozoa</taxon>
        <taxon>Mollusca</taxon>
        <taxon>Bivalvia</taxon>
        <taxon>Autobranchia</taxon>
        <taxon>Heteroconchia</taxon>
        <taxon>Euheterodonta</taxon>
        <taxon>Imparidentia</taxon>
        <taxon>Neoheterodontei</taxon>
        <taxon>Myida</taxon>
        <taxon>Dreissenoidea</taxon>
        <taxon>Dreissenidae</taxon>
        <taxon>Dreissena</taxon>
    </lineage>
</organism>
<keyword evidence="2" id="KW-1185">Reference proteome</keyword>
<protein>
    <submittedName>
        <fullName evidence="1">Uncharacterized protein</fullName>
    </submittedName>
</protein>